<dbReference type="CDD" id="cd19531">
    <property type="entry name" value="LCL_NRPS-like"/>
    <property type="match status" value="1"/>
</dbReference>
<dbReference type="InterPro" id="IPR036736">
    <property type="entry name" value="ACP-like_sf"/>
</dbReference>
<gene>
    <name evidence="2" type="primary">lgrD_2</name>
    <name evidence="2" type="ORF">IMCC3317_08010</name>
</gene>
<dbReference type="SUPFAM" id="SSF53335">
    <property type="entry name" value="S-adenosyl-L-methionine-dependent methyltransferases"/>
    <property type="match status" value="1"/>
</dbReference>
<dbReference type="RefSeq" id="WP_160128197.1">
    <property type="nucleotide sequence ID" value="NZ_CP019288.1"/>
</dbReference>
<dbReference type="InterPro" id="IPR045851">
    <property type="entry name" value="AMP-bd_C_sf"/>
</dbReference>
<dbReference type="InterPro" id="IPR006342">
    <property type="entry name" value="FkbM_mtfrase"/>
</dbReference>
<dbReference type="InterPro" id="IPR001242">
    <property type="entry name" value="Condensation_dom"/>
</dbReference>
<feature type="domain" description="Carrier" evidence="1">
    <location>
        <begin position="1717"/>
        <end position="1792"/>
    </location>
</feature>
<keyword evidence="3" id="KW-1185">Reference proteome</keyword>
<protein>
    <submittedName>
        <fullName evidence="2">Linear gramicidin synthase subunit D</fullName>
    </submittedName>
</protein>
<dbReference type="InterPro" id="IPR024011">
    <property type="entry name" value="Biosynth_lucif-like_mOase_dom"/>
</dbReference>
<proteinExistence type="predicted"/>
<dbReference type="InterPro" id="IPR029063">
    <property type="entry name" value="SAM-dependent_MTases_sf"/>
</dbReference>
<dbReference type="GO" id="GO:0005737">
    <property type="term" value="C:cytoplasm"/>
    <property type="evidence" value="ECO:0007669"/>
    <property type="project" value="TreeGrafter"/>
</dbReference>
<dbReference type="Gene3D" id="3.30.559.30">
    <property type="entry name" value="Nonribosomal peptide synthetase, condensation domain"/>
    <property type="match status" value="1"/>
</dbReference>
<sequence>MGDLTIKQKLAKLIQNGISFEVSGDKLLVRGELKKLLTEDKIFLKENKVAIISLIETRAEQTTKIARASEDAIIPLSFSQQSLWLLDRINDGSNSYNLFSAFKLKGALDYKALNKTFSSILERHAILRTNFVINETGDPIQKIQSLETFKIPLDNLTTTSKNIEIEVDNYIRAERDYIFDLANDLLLRAQLLKTDKSEHVLLVNMHHIVSDGWSIGILLKELNVFYTNYITGEENIELPKLPIQYADYSLWQRKWLSGKVWDQHVEYWKNQLQDIPVVHNLSMDKPRPIEQTFNGKTIVSHIGKASLEGLYNICKSEQASLFMGMHAVFSAFLARYSNEKCIVVGSPVANRERKETKDLVGFFMNLLVLKSDLSENPGFQELVRQSKKVLEGAYEHQQFPFEKVVEQLKVDRNLSHNPLFQILLTLQNKEQGAVDMQGIELEPIGNQTNTAKYDLSLNIQEATDELILLWEFNTDLFNESTIANMANHFEVFVNAILETPNKNIFEINMVNADELADTCKKLQGKNVDISGTLGAYDSLENQVLNHPDEIAIICNDIKYNYGELGNRISEITYLLQEKGVQSGDHVGISLLRNMDMIASIFACFKLGAVYVPLDPVYSSEKIDQIIEEVNPKCLITLQSLQDLFLKETNEKRLLLLDHVVETNSAEITKEAYDGNNIAYIIFTSGTTGKPKGIEITHKSLDNFLVGLDATFSNAARQKWLAQTSINFDISILELVWTISRGHSVVLQQTNPYKLIPENISDGDKKLDFSVMFFGADKKTESKYDLLLNTAKYSDENGFSAIWTPERHFGEFGGAFASPAVIGSALAVSTKNINIRSGSVVLPLHDPIRVAEEWSIIDNLSHGRVGMSIASGWQPDDFVFFNSDYKGRHQDMRDRIKELRNLWKGTPVVRKNGIGNDFEIKIRPKPIQKELPLWITAAGSPATFKYAGEIGANLLTHMLGQTLESLSNNIAIYQQALTDNGFKVEDKTVSLMLHTYIDESNKKAAQISEQPFKEYLGTSIKLMEPLAKELDLDVHSQLDVLIDAAYQKFSKENTLIGSPESCQKMLSSVKKIGVTEIACLVDFGVEDDLVLRSLERIVEAKKIFNAKVDLSAQLNLDNQKTELDLIDEYAITHVQMTPSLSRLVLNLHNQSKGKHLSSITHWLIGGEAISKDLIKGLTSTTKSTFFNMYGPTETTIWSAWREITQNDVRIGNPMFNTDLILLNEYEQPVPLGTVGELYIGGLGLAKGYYNNPELTAEKFKNIEIPNIGTQRYYKTGDLMKLTTSGKLEYIGRKDDQVKINGYRIEIEEVEGTIAMVPGVKSCKVIHNKTGETSHLSAYIVQEEIVHGDYKELPLEKQARPFKFPDGSTVYHQSDRQLGMLYDEIIKNGIYFRHNISIPENGLVLDVGANIGTFSIDISEKHPDATVIAFEPIPEIFSALKKNFEYRNIKGKVFNYGISDKNEEAVFNYYPQMAGMSGRFADKETILESIDQYIQHDRNMLEKEPESASSETKEIVQSLYKEFQNSSDTSAEYREYLSSLYETEKVTCKLTTVSDILDELDIQTVDLLKLDVEKSECLVLDGIREEHWNRIRQLAVEVDGDNNLEIIKDLLFSKGYTVNVEELVMGNIEVAAEENTYMLYATNLNFGQEENTSLQNLWTQLDEKIMNDSLRKKLPDYMIPKEISFVPSIPLMENGKVDRIKLKQFKAETKIQPKKGKVQLTSPTEQKIYRVWSEVLKKENIDPSVSIFEAGGNSIEIVLLHERLQTEFNVTFSLIELFRNPTILQQVSLVKNTDIPKDDVTVKKAMNKGKSRREARLKKNSR</sequence>
<dbReference type="Gene3D" id="3.40.50.980">
    <property type="match status" value="2"/>
</dbReference>
<dbReference type="Pfam" id="PF00668">
    <property type="entry name" value="Condensation"/>
    <property type="match status" value="1"/>
</dbReference>
<dbReference type="InterPro" id="IPR042099">
    <property type="entry name" value="ANL_N_sf"/>
</dbReference>
<dbReference type="SUPFAM" id="SSF56801">
    <property type="entry name" value="Acetyl-CoA synthetase-like"/>
    <property type="match status" value="2"/>
</dbReference>
<dbReference type="EMBL" id="CP019288">
    <property type="protein sequence ID" value="QHI35455.1"/>
    <property type="molecule type" value="Genomic_DNA"/>
</dbReference>
<reference evidence="2 3" key="1">
    <citation type="journal article" date="2013" name="Int. J. Syst. Evol. Microbiol.">
        <title>Kordia antarctica sp. nov., isolated from Antarctic seawater.</title>
        <authorList>
            <person name="Baek K."/>
            <person name="Choi A."/>
            <person name="Kang I."/>
            <person name="Lee K."/>
            <person name="Cho J.C."/>
        </authorList>
    </citation>
    <scope>NUCLEOTIDE SEQUENCE [LARGE SCALE GENOMIC DNA]</scope>
    <source>
        <strain evidence="2 3">IMCC3317</strain>
    </source>
</reference>
<dbReference type="Pfam" id="PF00550">
    <property type="entry name" value="PP-binding"/>
    <property type="match status" value="1"/>
</dbReference>
<dbReference type="Pfam" id="PF00296">
    <property type="entry name" value="Bac_luciferase"/>
    <property type="match status" value="1"/>
</dbReference>
<dbReference type="OrthoDB" id="9814695at2"/>
<dbReference type="PANTHER" id="PTHR45527">
    <property type="entry name" value="NONRIBOSOMAL PEPTIDE SYNTHETASE"/>
    <property type="match status" value="1"/>
</dbReference>
<evidence type="ECO:0000313" key="3">
    <source>
        <dbReference type="Proteomes" id="UP000464657"/>
    </source>
</evidence>
<dbReference type="GO" id="GO:0031177">
    <property type="term" value="F:phosphopantetheine binding"/>
    <property type="evidence" value="ECO:0007669"/>
    <property type="project" value="TreeGrafter"/>
</dbReference>
<dbReference type="InterPro" id="IPR023213">
    <property type="entry name" value="CAT-like_dom_sf"/>
</dbReference>
<dbReference type="GO" id="GO:0016705">
    <property type="term" value="F:oxidoreductase activity, acting on paired donors, with incorporation or reduction of molecular oxygen"/>
    <property type="evidence" value="ECO:0007669"/>
    <property type="project" value="InterPro"/>
</dbReference>
<dbReference type="Proteomes" id="UP000464657">
    <property type="component" value="Chromosome"/>
</dbReference>
<dbReference type="InterPro" id="IPR036661">
    <property type="entry name" value="Luciferase-like_sf"/>
</dbReference>
<dbReference type="Gene3D" id="3.40.50.150">
    <property type="entry name" value="Vaccinia Virus protein VP39"/>
    <property type="match status" value="1"/>
</dbReference>
<dbReference type="SUPFAM" id="SSF51679">
    <property type="entry name" value="Bacterial luciferase-like"/>
    <property type="match status" value="1"/>
</dbReference>
<dbReference type="Gene3D" id="3.30.300.30">
    <property type="match status" value="2"/>
</dbReference>
<dbReference type="PANTHER" id="PTHR45527:SF1">
    <property type="entry name" value="FATTY ACID SYNTHASE"/>
    <property type="match status" value="1"/>
</dbReference>
<dbReference type="InterPro" id="IPR011251">
    <property type="entry name" value="Luciferase-like_dom"/>
</dbReference>
<dbReference type="NCBIfam" id="TIGR01444">
    <property type="entry name" value="fkbM_fam"/>
    <property type="match status" value="1"/>
</dbReference>
<dbReference type="InterPro" id="IPR009081">
    <property type="entry name" value="PP-bd_ACP"/>
</dbReference>
<dbReference type="KEGG" id="kan:IMCC3317_08010"/>
<dbReference type="NCBIfam" id="TIGR04020">
    <property type="entry name" value="seco_metab_LLM"/>
    <property type="match status" value="1"/>
</dbReference>
<evidence type="ECO:0000313" key="2">
    <source>
        <dbReference type="EMBL" id="QHI35455.1"/>
    </source>
</evidence>
<dbReference type="PROSITE" id="PS00455">
    <property type="entry name" value="AMP_BINDING"/>
    <property type="match status" value="1"/>
</dbReference>
<dbReference type="PROSITE" id="PS50075">
    <property type="entry name" value="CARRIER"/>
    <property type="match status" value="1"/>
</dbReference>
<name>A0A7L4ZFR3_9FLAO</name>
<dbReference type="Pfam" id="PF05050">
    <property type="entry name" value="Methyltransf_21"/>
    <property type="match status" value="1"/>
</dbReference>
<dbReference type="InterPro" id="IPR020845">
    <property type="entry name" value="AMP-binding_CS"/>
</dbReference>
<dbReference type="Gene3D" id="1.10.1200.10">
    <property type="entry name" value="ACP-like"/>
    <property type="match status" value="1"/>
</dbReference>
<dbReference type="SUPFAM" id="SSF47336">
    <property type="entry name" value="ACP-like"/>
    <property type="match status" value="1"/>
</dbReference>
<accession>A0A7L4ZFR3</accession>
<dbReference type="GO" id="GO:0043041">
    <property type="term" value="P:amino acid activation for nonribosomal peptide biosynthetic process"/>
    <property type="evidence" value="ECO:0007669"/>
    <property type="project" value="TreeGrafter"/>
</dbReference>
<dbReference type="InterPro" id="IPR000873">
    <property type="entry name" value="AMP-dep_synth/lig_dom"/>
</dbReference>
<dbReference type="GO" id="GO:0044550">
    <property type="term" value="P:secondary metabolite biosynthetic process"/>
    <property type="evidence" value="ECO:0007669"/>
    <property type="project" value="TreeGrafter"/>
</dbReference>
<dbReference type="Gene3D" id="3.40.50.12780">
    <property type="entry name" value="N-terminal domain of ligase-like"/>
    <property type="match status" value="1"/>
</dbReference>
<dbReference type="Pfam" id="PF00501">
    <property type="entry name" value="AMP-binding"/>
    <property type="match status" value="2"/>
</dbReference>
<dbReference type="SUPFAM" id="SSF52777">
    <property type="entry name" value="CoA-dependent acyltransferases"/>
    <property type="match status" value="2"/>
</dbReference>
<organism evidence="2 3">
    <name type="scientific">Kordia antarctica</name>
    <dbReference type="NCBI Taxonomy" id="1218801"/>
    <lineage>
        <taxon>Bacteria</taxon>
        <taxon>Pseudomonadati</taxon>
        <taxon>Bacteroidota</taxon>
        <taxon>Flavobacteriia</taxon>
        <taxon>Flavobacteriales</taxon>
        <taxon>Flavobacteriaceae</taxon>
        <taxon>Kordia</taxon>
    </lineage>
</organism>
<dbReference type="Gene3D" id="3.20.20.30">
    <property type="entry name" value="Luciferase-like domain"/>
    <property type="match status" value="1"/>
</dbReference>
<dbReference type="Gene3D" id="3.30.559.10">
    <property type="entry name" value="Chloramphenicol acetyltransferase-like domain"/>
    <property type="match status" value="1"/>
</dbReference>
<evidence type="ECO:0000259" key="1">
    <source>
        <dbReference type="PROSITE" id="PS50075"/>
    </source>
</evidence>